<dbReference type="Proteomes" id="UP000504618">
    <property type="component" value="Unplaced"/>
</dbReference>
<evidence type="ECO:0000256" key="3">
    <source>
        <dbReference type="ARBA" id="ARBA00022801"/>
    </source>
</evidence>
<keyword evidence="6" id="KW-1185">Reference proteome</keyword>
<evidence type="ECO:0000256" key="2">
    <source>
        <dbReference type="ARBA" id="ARBA00022487"/>
    </source>
</evidence>
<dbReference type="GO" id="GO:0052689">
    <property type="term" value="F:carboxylic ester hydrolase activity"/>
    <property type="evidence" value="ECO:0007669"/>
    <property type="project" value="UniProtKB-KW"/>
</dbReference>
<evidence type="ECO:0000313" key="6">
    <source>
        <dbReference type="Proteomes" id="UP000504618"/>
    </source>
</evidence>
<dbReference type="OrthoDB" id="6846267at2759"/>
<keyword evidence="4" id="KW-0325">Glycoprotein</keyword>
<dbReference type="SUPFAM" id="SSF53474">
    <property type="entry name" value="alpha/beta-Hydrolases"/>
    <property type="match status" value="1"/>
</dbReference>
<dbReference type="PANTHER" id="PTHR43142:SF1">
    <property type="entry name" value="CARBOXYLIC ESTER HYDROLASE"/>
    <property type="match status" value="1"/>
</dbReference>
<dbReference type="Gene3D" id="3.40.50.1820">
    <property type="entry name" value="alpha/beta hydrolase"/>
    <property type="match status" value="1"/>
</dbReference>
<dbReference type="Pfam" id="PF00135">
    <property type="entry name" value="COesterase"/>
    <property type="match status" value="1"/>
</dbReference>
<protein>
    <submittedName>
        <fullName evidence="7">Venom carboxylesterase-6-like</fullName>
    </submittedName>
</protein>
<dbReference type="InterPro" id="IPR002018">
    <property type="entry name" value="CarbesteraseB"/>
</dbReference>
<name>A0A6J1PRC8_9HYME</name>
<proteinExistence type="inferred from homology"/>
<keyword evidence="3" id="KW-0378">Hydrolase</keyword>
<sequence length="158" mass="18390">MSSDRFFVVDSEKAARMQAKVNRNPVWYYYFSYRGAQSLSDAYSGTTVDYGVSHGDDVVYVLNTSWVDPTTTQKDRDMQKQLIDFWVLFATEGIPKIANVEWQKLNPSKKELHYLHIAGPDRINMDSNANLGEKEFWNSINFNENILKHKTRINKEEL</sequence>
<evidence type="ECO:0000313" key="7">
    <source>
        <dbReference type="RefSeq" id="XP_024871868.1"/>
    </source>
</evidence>
<organism evidence="6 7">
    <name type="scientific">Temnothorax curvispinosus</name>
    <dbReference type="NCBI Taxonomy" id="300111"/>
    <lineage>
        <taxon>Eukaryota</taxon>
        <taxon>Metazoa</taxon>
        <taxon>Ecdysozoa</taxon>
        <taxon>Arthropoda</taxon>
        <taxon>Hexapoda</taxon>
        <taxon>Insecta</taxon>
        <taxon>Pterygota</taxon>
        <taxon>Neoptera</taxon>
        <taxon>Endopterygota</taxon>
        <taxon>Hymenoptera</taxon>
        <taxon>Apocrita</taxon>
        <taxon>Aculeata</taxon>
        <taxon>Formicoidea</taxon>
        <taxon>Formicidae</taxon>
        <taxon>Myrmicinae</taxon>
        <taxon>Temnothorax</taxon>
    </lineage>
</organism>
<dbReference type="InterPro" id="IPR029058">
    <property type="entry name" value="AB_hydrolase_fold"/>
</dbReference>
<evidence type="ECO:0000259" key="5">
    <source>
        <dbReference type="Pfam" id="PF00135"/>
    </source>
</evidence>
<keyword evidence="2" id="KW-0719">Serine esterase</keyword>
<gene>
    <name evidence="7" type="primary">LOC112454604</name>
</gene>
<dbReference type="AlphaFoldDB" id="A0A6J1PRC8"/>
<evidence type="ECO:0000256" key="1">
    <source>
        <dbReference type="ARBA" id="ARBA00005964"/>
    </source>
</evidence>
<dbReference type="PANTHER" id="PTHR43142">
    <property type="entry name" value="CARBOXYLIC ESTER HYDROLASE"/>
    <property type="match status" value="1"/>
</dbReference>
<comment type="similarity">
    <text evidence="1">Belongs to the type-B carboxylesterase/lipase family.</text>
</comment>
<dbReference type="GeneID" id="112454604"/>
<evidence type="ECO:0000256" key="4">
    <source>
        <dbReference type="ARBA" id="ARBA00023180"/>
    </source>
</evidence>
<dbReference type="RefSeq" id="XP_024871868.1">
    <property type="nucleotide sequence ID" value="XM_025016100.1"/>
</dbReference>
<reference evidence="7" key="1">
    <citation type="submission" date="2025-08" db="UniProtKB">
        <authorList>
            <consortium name="RefSeq"/>
        </authorList>
    </citation>
    <scope>IDENTIFICATION</scope>
    <source>
        <tissue evidence="7">Whole body</tissue>
    </source>
</reference>
<feature type="domain" description="Carboxylesterase type B" evidence="5">
    <location>
        <begin position="1"/>
        <end position="137"/>
    </location>
</feature>
<accession>A0A6J1PRC8</accession>